<reference evidence="2 3" key="2">
    <citation type="submission" date="2019-01" db="EMBL/GenBank/DDBJ databases">
        <title>The decoding of complex shrimp genome reveals the adaptation for benthos swimmer, frequently molting mechanism and breeding impact on genome.</title>
        <authorList>
            <person name="Sun Y."/>
            <person name="Gao Y."/>
            <person name="Yu Y."/>
        </authorList>
    </citation>
    <scope>NUCLEOTIDE SEQUENCE [LARGE SCALE GENOMIC DNA]</scope>
    <source>
        <tissue evidence="2">Muscle</tissue>
    </source>
</reference>
<accession>A0A423TEE1</accession>
<evidence type="ECO:0000313" key="3">
    <source>
        <dbReference type="Proteomes" id="UP000283509"/>
    </source>
</evidence>
<comment type="caution">
    <text evidence="2">The sequence shown here is derived from an EMBL/GenBank/DDBJ whole genome shotgun (WGS) entry which is preliminary data.</text>
</comment>
<dbReference type="AlphaFoldDB" id="A0A423TEE1"/>
<evidence type="ECO:0000313" key="2">
    <source>
        <dbReference type="EMBL" id="ROT74833.1"/>
    </source>
</evidence>
<proteinExistence type="predicted"/>
<gene>
    <name evidence="2" type="ORF">C7M84_006640</name>
</gene>
<sequence length="234" mass="25154">MVKGGGGGALLKRGGRSDDIGTRAINTITLFAQRWGFETDDGTSFASSKQDGSDESRQEDSRDEVERGRAEGDGGGCPSLQPVGSSAELIETRLAMGQEKDIFSPVNQLKFEYLKFGQNLPNCLENQTHLYKSRRIFWAISSWSVKLAKPLAKEAPAVLGFLANRLAGKPPLRGIMERDLRPSASISASAHLPLGRRLRIRHDAPRPARPDGDAGGLARPALGSLGLFSEGSLA</sequence>
<protein>
    <submittedName>
        <fullName evidence="2">Uncharacterized protein</fullName>
    </submittedName>
</protein>
<organism evidence="2 3">
    <name type="scientific">Penaeus vannamei</name>
    <name type="common">Whiteleg shrimp</name>
    <name type="synonym">Litopenaeus vannamei</name>
    <dbReference type="NCBI Taxonomy" id="6689"/>
    <lineage>
        <taxon>Eukaryota</taxon>
        <taxon>Metazoa</taxon>
        <taxon>Ecdysozoa</taxon>
        <taxon>Arthropoda</taxon>
        <taxon>Crustacea</taxon>
        <taxon>Multicrustacea</taxon>
        <taxon>Malacostraca</taxon>
        <taxon>Eumalacostraca</taxon>
        <taxon>Eucarida</taxon>
        <taxon>Decapoda</taxon>
        <taxon>Dendrobranchiata</taxon>
        <taxon>Penaeoidea</taxon>
        <taxon>Penaeidae</taxon>
        <taxon>Penaeus</taxon>
    </lineage>
</organism>
<reference evidence="2 3" key="1">
    <citation type="submission" date="2018-04" db="EMBL/GenBank/DDBJ databases">
        <authorList>
            <person name="Zhang X."/>
            <person name="Yuan J."/>
            <person name="Li F."/>
            <person name="Xiang J."/>
        </authorList>
    </citation>
    <scope>NUCLEOTIDE SEQUENCE [LARGE SCALE GENOMIC DNA]</scope>
    <source>
        <tissue evidence="2">Muscle</tissue>
    </source>
</reference>
<dbReference type="Proteomes" id="UP000283509">
    <property type="component" value="Unassembled WGS sequence"/>
</dbReference>
<evidence type="ECO:0000256" key="1">
    <source>
        <dbReference type="SAM" id="MobiDB-lite"/>
    </source>
</evidence>
<name>A0A423TEE1_PENVA</name>
<dbReference type="EMBL" id="QCYY01001841">
    <property type="protein sequence ID" value="ROT74833.1"/>
    <property type="molecule type" value="Genomic_DNA"/>
</dbReference>
<feature type="region of interest" description="Disordered" evidence="1">
    <location>
        <begin position="41"/>
        <end position="83"/>
    </location>
</feature>
<keyword evidence="3" id="KW-1185">Reference proteome</keyword>
<feature type="compositionally biased region" description="Basic and acidic residues" evidence="1">
    <location>
        <begin position="51"/>
        <end position="72"/>
    </location>
</feature>